<protein>
    <submittedName>
        <fullName evidence="2">Uncharacterized protein</fullName>
    </submittedName>
</protein>
<dbReference type="EMBL" id="CP003191">
    <property type="protein sequence ID" value="AEW20847.1"/>
    <property type="molecule type" value="Genomic_DNA"/>
</dbReference>
<keyword evidence="3" id="KW-1185">Reference proteome</keyword>
<sequence>MSGSPFFILSVKKMTESCIFKYFFLLLLQFWYEMAGKEMELCAVLDVRLQDLLTLCDEQDQKIKDLSETIRQMKEEYRILNARYTDMLTATSIAFADGGEKKEAKRRLSELVREVDRCLALLNG</sequence>
<accession>G8UHZ4</accession>
<organism evidence="2 3">
    <name type="scientific">Tannerella forsythia (strain ATCC 43037 / JCM 10827 / CCUG 21028 A / KCTC 5666 / FDC 338)</name>
    <name type="common">Bacteroides forsythus</name>
    <dbReference type="NCBI Taxonomy" id="203275"/>
    <lineage>
        <taxon>Bacteria</taxon>
        <taxon>Pseudomonadati</taxon>
        <taxon>Bacteroidota</taxon>
        <taxon>Bacteroidia</taxon>
        <taxon>Bacteroidales</taxon>
        <taxon>Tannerellaceae</taxon>
        <taxon>Tannerella</taxon>
    </lineage>
</organism>
<dbReference type="KEGG" id="tfo:BFO_2121"/>
<gene>
    <name evidence="2" type="ordered locus">BFO_2121</name>
</gene>
<reference evidence="3" key="1">
    <citation type="submission" date="2011-12" db="EMBL/GenBank/DDBJ databases">
        <title>Complete sequence of Tannerella forsythia ATCC 43037.</title>
        <authorList>
            <person name="Dewhirst F."/>
            <person name="Tanner A."/>
            <person name="Izard J."/>
            <person name="Brinkac L."/>
            <person name="Durkin A.S."/>
            <person name="Hostetler J."/>
            <person name="Shetty J."/>
            <person name="Torralba M."/>
            <person name="Gill S."/>
            <person name="Nelson K."/>
        </authorList>
    </citation>
    <scope>NUCLEOTIDE SEQUENCE [LARGE SCALE GENOMIC DNA]</scope>
    <source>
        <strain evidence="3">ATCC 43037 / JCM 10827 / CCUG 33226 / KCTC 5666 / FDC 338</strain>
    </source>
</reference>
<evidence type="ECO:0000313" key="3">
    <source>
        <dbReference type="Proteomes" id="UP000005436"/>
    </source>
</evidence>
<keyword evidence="1" id="KW-0175">Coiled coil</keyword>
<dbReference type="AlphaFoldDB" id="G8UHZ4"/>
<evidence type="ECO:0000313" key="2">
    <source>
        <dbReference type="EMBL" id="AEW20847.1"/>
    </source>
</evidence>
<feature type="coiled-coil region" evidence="1">
    <location>
        <begin position="49"/>
        <end position="121"/>
    </location>
</feature>
<dbReference type="Proteomes" id="UP000005436">
    <property type="component" value="Chromosome"/>
</dbReference>
<dbReference type="PATRIC" id="fig|203275.8.peg.1926"/>
<proteinExistence type="predicted"/>
<name>G8UHZ4_TANFA</name>
<dbReference type="STRING" id="203275.BFO_2121"/>
<dbReference type="HOGENOM" id="CLU_146561_0_0_10"/>
<evidence type="ECO:0000256" key="1">
    <source>
        <dbReference type="SAM" id="Coils"/>
    </source>
</evidence>